<keyword evidence="3" id="KW-0378">Hydrolase</keyword>
<gene>
    <name evidence="6" type="ORF">SAMN05661044_02936</name>
</gene>
<dbReference type="STRING" id="407022.SAMN05661044_02936"/>
<sequence>MKITHSNILFGTLFSLFVGMHAELPAQQIPSYLKQPSSYEMVLGDVKITALSDGSVNQVLKDLLINTTDEEIDHLTSENFQTDENEASVNAYLFKLDNKLMMVDAGTADLYGPSLGFLPQNLLKAGYDPKQIDVILVTHIHTDHTGGLMDGDKIVFPNATVYVSKTELDFWLGDESYNKAPADKKVYFEQARERILPYVKAGKVKTFAFGKELFPGLTPLAAQGHTPGHTFYQLVSKNEKIVFWGDLLHSAAVQFPNPDVRIVYDIDPDQAAITRKKAFTDAAQNKYWIAADHLSYPGIGHIKKEGNGYRWYPINYTIDPTGKGQ</sequence>
<evidence type="ECO:0000256" key="4">
    <source>
        <dbReference type="ARBA" id="ARBA00022833"/>
    </source>
</evidence>
<evidence type="ECO:0000256" key="1">
    <source>
        <dbReference type="ARBA" id="ARBA00007749"/>
    </source>
</evidence>
<dbReference type="EMBL" id="FOAF01000002">
    <property type="protein sequence ID" value="SEL58068.1"/>
    <property type="molecule type" value="Genomic_DNA"/>
</dbReference>
<dbReference type="GO" id="GO:0016787">
    <property type="term" value="F:hydrolase activity"/>
    <property type="evidence" value="ECO:0007669"/>
    <property type="project" value="UniProtKB-KW"/>
</dbReference>
<dbReference type="AlphaFoldDB" id="A0A1H7RDN2"/>
<protein>
    <submittedName>
        <fullName evidence="6">Glyoxylase, beta-lactamase superfamily II</fullName>
    </submittedName>
</protein>
<dbReference type="InterPro" id="IPR036866">
    <property type="entry name" value="RibonucZ/Hydroxyglut_hydro"/>
</dbReference>
<feature type="domain" description="Metallo-beta-lactamase" evidence="5">
    <location>
        <begin position="88"/>
        <end position="293"/>
    </location>
</feature>
<evidence type="ECO:0000313" key="6">
    <source>
        <dbReference type="EMBL" id="SEL58068.1"/>
    </source>
</evidence>
<comment type="similarity">
    <text evidence="1">Belongs to the metallo-beta-lactamase superfamily.</text>
</comment>
<evidence type="ECO:0000256" key="3">
    <source>
        <dbReference type="ARBA" id="ARBA00022801"/>
    </source>
</evidence>
<evidence type="ECO:0000259" key="5">
    <source>
        <dbReference type="SMART" id="SM00849"/>
    </source>
</evidence>
<dbReference type="SUPFAM" id="SSF56281">
    <property type="entry name" value="Metallo-hydrolase/oxidoreductase"/>
    <property type="match status" value="1"/>
</dbReference>
<dbReference type="CDD" id="cd07720">
    <property type="entry name" value="OPHC2-like_MBL-fold"/>
    <property type="match status" value="1"/>
</dbReference>
<dbReference type="Pfam" id="PF00753">
    <property type="entry name" value="Lactamase_B"/>
    <property type="match status" value="1"/>
</dbReference>
<keyword evidence="7" id="KW-1185">Reference proteome</keyword>
<accession>A0A1H7RDN2</accession>
<dbReference type="RefSeq" id="WP_093325676.1">
    <property type="nucleotide sequence ID" value="NZ_FOAF01000002.1"/>
</dbReference>
<keyword evidence="4" id="KW-0862">Zinc</keyword>
<organism evidence="6 7">
    <name type="scientific">Olivibacter domesticus</name>
    <name type="common">Pseudosphingobacterium domesticum</name>
    <dbReference type="NCBI Taxonomy" id="407022"/>
    <lineage>
        <taxon>Bacteria</taxon>
        <taxon>Pseudomonadati</taxon>
        <taxon>Bacteroidota</taxon>
        <taxon>Sphingobacteriia</taxon>
        <taxon>Sphingobacteriales</taxon>
        <taxon>Sphingobacteriaceae</taxon>
        <taxon>Olivibacter</taxon>
    </lineage>
</organism>
<dbReference type="SMART" id="SM00849">
    <property type="entry name" value="Lactamase_B"/>
    <property type="match status" value="1"/>
</dbReference>
<dbReference type="PANTHER" id="PTHR42978:SF6">
    <property type="entry name" value="QUORUM-QUENCHING LACTONASE YTNP-RELATED"/>
    <property type="match status" value="1"/>
</dbReference>
<dbReference type="OrthoDB" id="9802897at2"/>
<keyword evidence="2" id="KW-0479">Metal-binding</keyword>
<dbReference type="GO" id="GO:0046872">
    <property type="term" value="F:metal ion binding"/>
    <property type="evidence" value="ECO:0007669"/>
    <property type="project" value="UniProtKB-KW"/>
</dbReference>
<evidence type="ECO:0000256" key="2">
    <source>
        <dbReference type="ARBA" id="ARBA00022723"/>
    </source>
</evidence>
<dbReference type="Proteomes" id="UP000199421">
    <property type="component" value="Unassembled WGS sequence"/>
</dbReference>
<dbReference type="PANTHER" id="PTHR42978">
    <property type="entry name" value="QUORUM-QUENCHING LACTONASE YTNP-RELATED-RELATED"/>
    <property type="match status" value="1"/>
</dbReference>
<dbReference type="InterPro" id="IPR001279">
    <property type="entry name" value="Metallo-B-lactamas"/>
</dbReference>
<dbReference type="InterPro" id="IPR051013">
    <property type="entry name" value="MBL_superfamily_lactonases"/>
</dbReference>
<dbReference type="Gene3D" id="3.60.15.10">
    <property type="entry name" value="Ribonuclease Z/Hydroxyacylglutathione hydrolase-like"/>
    <property type="match status" value="1"/>
</dbReference>
<proteinExistence type="inferred from homology"/>
<name>A0A1H7RDN2_OLID1</name>
<reference evidence="7" key="1">
    <citation type="submission" date="2016-10" db="EMBL/GenBank/DDBJ databases">
        <authorList>
            <person name="Varghese N."/>
            <person name="Submissions S."/>
        </authorList>
    </citation>
    <scope>NUCLEOTIDE SEQUENCE [LARGE SCALE GENOMIC DNA]</scope>
    <source>
        <strain evidence="7">DSM 18733</strain>
    </source>
</reference>
<evidence type="ECO:0000313" key="7">
    <source>
        <dbReference type="Proteomes" id="UP000199421"/>
    </source>
</evidence>